<dbReference type="GeneID" id="28725105"/>
<evidence type="ECO:0000313" key="10">
    <source>
        <dbReference type="EMBL" id="AMD21797.1"/>
    </source>
</evidence>
<proteinExistence type="inferred from homology"/>
<keyword evidence="4" id="KW-0813">Transport</keyword>
<evidence type="ECO:0000256" key="6">
    <source>
        <dbReference type="ARBA" id="ARBA00022816"/>
    </source>
</evidence>
<evidence type="ECO:0000256" key="7">
    <source>
        <dbReference type="ARBA" id="ARBA00022884"/>
    </source>
</evidence>
<dbReference type="InterPro" id="IPR036827">
    <property type="entry name" value="She2_dom_sf"/>
</dbReference>
<dbReference type="InterPro" id="IPR024261">
    <property type="entry name" value="RNA-bd_She2"/>
</dbReference>
<evidence type="ECO:0000256" key="5">
    <source>
        <dbReference type="ARBA" id="ARBA00022490"/>
    </source>
</evidence>
<keyword evidence="5" id="KW-0963">Cytoplasm</keyword>
<keyword evidence="7" id="KW-0694">RNA-binding</keyword>
<dbReference type="Proteomes" id="UP000243052">
    <property type="component" value="Chromosome vi"/>
</dbReference>
<organism evidence="10 11">
    <name type="scientific">Eremothecium sinecaudum</name>
    <dbReference type="NCBI Taxonomy" id="45286"/>
    <lineage>
        <taxon>Eukaryota</taxon>
        <taxon>Fungi</taxon>
        <taxon>Dikarya</taxon>
        <taxon>Ascomycota</taxon>
        <taxon>Saccharomycotina</taxon>
        <taxon>Saccharomycetes</taxon>
        <taxon>Saccharomycetales</taxon>
        <taxon>Saccharomycetaceae</taxon>
        <taxon>Eremothecium</taxon>
    </lineage>
</organism>
<dbReference type="GO" id="GO:0005737">
    <property type="term" value="C:cytoplasm"/>
    <property type="evidence" value="ECO:0007669"/>
    <property type="project" value="UniProtKB-SubCell"/>
</dbReference>
<dbReference type="GO" id="GO:0005634">
    <property type="term" value="C:nucleus"/>
    <property type="evidence" value="ECO:0007669"/>
    <property type="project" value="UniProtKB-SubCell"/>
</dbReference>
<keyword evidence="8" id="KW-0539">Nucleus</keyword>
<keyword evidence="6" id="KW-0509">mRNA transport</keyword>
<evidence type="ECO:0000256" key="2">
    <source>
        <dbReference type="ARBA" id="ARBA00004496"/>
    </source>
</evidence>
<dbReference type="Pfam" id="PF11435">
    <property type="entry name" value="She2p"/>
    <property type="match status" value="1"/>
</dbReference>
<gene>
    <name evidence="10" type="ORF">AW171_hschr63771</name>
</gene>
<dbReference type="GO" id="GO:0003723">
    <property type="term" value="F:RNA binding"/>
    <property type="evidence" value="ECO:0007669"/>
    <property type="project" value="UniProtKB-KW"/>
</dbReference>
<feature type="domain" description="RNA binding protein She2" evidence="9">
    <location>
        <begin position="60"/>
        <end position="254"/>
    </location>
</feature>
<evidence type="ECO:0000313" key="11">
    <source>
        <dbReference type="Proteomes" id="UP000243052"/>
    </source>
</evidence>
<dbReference type="SUPFAM" id="SSF116942">
    <property type="entry name" value="RNA-binding protein She2p"/>
    <property type="match status" value="1"/>
</dbReference>
<sequence>MKNSHSDSQHSELPNHGVKIKPLKLCNNSVPTPDEHIQDYHDTTMPELFITEKILGLTKDVVSKHDAYLDCYIRLLNGYINTQRKAKTLVNERTCLIKYVKKLRFLERYLSSYEPDNSLIGDQLQRLVAQLASFFIRYLEIIDLLNYYLSQALKKEIIAKTLNTDLVLDSTCITIMDKTFLLYVKFVQWFVESCSPVVENDLTIEIIQFTKMCALDEPDEQDSDNILLQEVEFVTSSEEFEKHLVKWCDLLDQQCKEVRAAFDTNIEKFFQLTYKVKNSA</sequence>
<reference evidence="10 11" key="1">
    <citation type="submission" date="2016-01" db="EMBL/GenBank/DDBJ databases">
        <title>Genome sequence of the yeast Holleya sinecauda.</title>
        <authorList>
            <person name="Dietrich F.S."/>
        </authorList>
    </citation>
    <scope>NUCLEOTIDE SEQUENCE [LARGE SCALE GENOMIC DNA]</scope>
    <source>
        <strain evidence="10 11">ATCC 58844</strain>
    </source>
</reference>
<dbReference type="GO" id="GO:0051028">
    <property type="term" value="P:mRNA transport"/>
    <property type="evidence" value="ECO:0007669"/>
    <property type="project" value="UniProtKB-KW"/>
</dbReference>
<dbReference type="OrthoDB" id="4041888at2759"/>
<name>A0A109UZT1_9SACH</name>
<evidence type="ECO:0000256" key="3">
    <source>
        <dbReference type="ARBA" id="ARBA00005611"/>
    </source>
</evidence>
<evidence type="ECO:0000256" key="8">
    <source>
        <dbReference type="ARBA" id="ARBA00023242"/>
    </source>
</evidence>
<dbReference type="EMBL" id="CP014246">
    <property type="protein sequence ID" value="AMD21797.1"/>
    <property type="molecule type" value="Genomic_DNA"/>
</dbReference>
<evidence type="ECO:0000256" key="1">
    <source>
        <dbReference type="ARBA" id="ARBA00004123"/>
    </source>
</evidence>
<dbReference type="Gene3D" id="1.20.200.20">
    <property type="entry name" value="She2 domain"/>
    <property type="match status" value="1"/>
</dbReference>
<accession>A0A109UZT1</accession>
<dbReference type="STRING" id="45286.A0A109UZT1"/>
<evidence type="ECO:0000256" key="4">
    <source>
        <dbReference type="ARBA" id="ARBA00022448"/>
    </source>
</evidence>
<protein>
    <submittedName>
        <fullName evidence="10">HFL059Cp</fullName>
    </submittedName>
</protein>
<evidence type="ECO:0000259" key="9">
    <source>
        <dbReference type="Pfam" id="PF11435"/>
    </source>
</evidence>
<dbReference type="RefSeq" id="XP_017988793.1">
    <property type="nucleotide sequence ID" value="XM_018133081.1"/>
</dbReference>
<keyword evidence="11" id="KW-1185">Reference proteome</keyword>
<comment type="similarity">
    <text evidence="3">Belongs to the SHE2 family.</text>
</comment>
<comment type="subcellular location">
    <subcellularLocation>
        <location evidence="2">Cytoplasm</location>
    </subcellularLocation>
    <subcellularLocation>
        <location evidence="1">Nucleus</location>
    </subcellularLocation>
</comment>
<dbReference type="AlphaFoldDB" id="A0A109UZT1"/>